<organism evidence="3 4">
    <name type="scientific">Gordonia prachuapensis</name>
    <dbReference type="NCBI Taxonomy" id="3115651"/>
    <lineage>
        <taxon>Bacteria</taxon>
        <taxon>Bacillati</taxon>
        <taxon>Actinomycetota</taxon>
        <taxon>Actinomycetes</taxon>
        <taxon>Mycobacteriales</taxon>
        <taxon>Gordoniaceae</taxon>
        <taxon>Gordonia</taxon>
    </lineage>
</organism>
<keyword evidence="4" id="KW-1185">Reference proteome</keyword>
<dbReference type="RefSeq" id="WP_330504266.1">
    <property type="nucleotide sequence ID" value="NZ_JAZDUE010000005.1"/>
</dbReference>
<feature type="region of interest" description="Disordered" evidence="2">
    <location>
        <begin position="23"/>
        <end position="141"/>
    </location>
</feature>
<reference evidence="3 4" key="1">
    <citation type="submission" date="2024-01" db="EMBL/GenBank/DDBJ databases">
        <title>Draft genome sequence of Gordonia sp. PKS22-38.</title>
        <authorList>
            <person name="Suphannarot A."/>
            <person name="Mingma R."/>
        </authorList>
    </citation>
    <scope>NUCLEOTIDE SEQUENCE [LARGE SCALE GENOMIC DNA]</scope>
    <source>
        <strain evidence="3 4">PKS22-38</strain>
    </source>
</reference>
<name>A0ABU7MSA3_9ACTN</name>
<evidence type="ECO:0000313" key="4">
    <source>
        <dbReference type="Proteomes" id="UP001335729"/>
    </source>
</evidence>
<keyword evidence="1" id="KW-0175">Coiled coil</keyword>
<accession>A0ABU7MSA3</accession>
<proteinExistence type="predicted"/>
<feature type="compositionally biased region" description="Basic and acidic residues" evidence="2">
    <location>
        <begin position="23"/>
        <end position="49"/>
    </location>
</feature>
<evidence type="ECO:0000256" key="2">
    <source>
        <dbReference type="SAM" id="MobiDB-lite"/>
    </source>
</evidence>
<dbReference type="Proteomes" id="UP001335729">
    <property type="component" value="Unassembled WGS sequence"/>
</dbReference>
<feature type="coiled-coil region" evidence="1">
    <location>
        <begin position="385"/>
        <end position="412"/>
    </location>
</feature>
<sequence length="1083" mass="117518">MDAQQAGAFDKKAFIAAVKEAIEAKSPKTLSEADKFAESGKAGEAKSDIKGLVSQGKQGQAKDITAATAAPPDSSVAVPKPVTPMEPERQDAAPLIPSGGAAPKPAPPEQLNLEAGKRQTDQELSDAEVDERQLAESNEPQFQQALVDKKEAAAHADTAPSAFRAHEADVIAASKANAAGQTKAGILGMQGTKAASLAGLVAAKAKTKSKDETERAAVTARVQAIFTATENDVKKLLDGIDPKVEKAFDEGEATARRRFETFVAAKMSAYKKDRYSGWLGGLRWAKDKLVGMPDKVNRFYEAGRELYLKQMDVVISGVADIVGNDLGAAKKRIAAGKAQIASYVRSLPSNLRKVGAAATAEINDRFERLEDDVNAKKDAVVDTLATKYVEARSGLDERIEELQAENKGLVDKAIGAIKAVINTIRKLASMLMNTLARVAHVVGDIIKHPVRFLGNLIDGVKGGILRFKENILDHLRKGLMNWLFGALAEGGVELPDSFDLKGIVKLLASIFGLTWRNIRTRLVKQIGEPAMGAVEKGVDVFRTIATAGVAGLWQLLVDKLGDIKEMILEHVKDFVVTRVITAGITWLIGLLNPAAAFIKACKLIYDIVMFFVNNAERILAFVNTVIDSAADIVRGNVSGVVAKIEDALGQMVPVLIGFLASVIGLGGIGQKIRSIIDRLRKPVTKALDAVIAGGLKLARPIIAGLKGIGGKVKGKVAAGREWVKGKFTSGKKWVKDKVEALTERYQASFVVRRPQGVTEKHTVTTTVGRDGRVQTVVASDPTPIDRLVEFYRSRSDRLPDKARRAATRAIAGIERWTAHLSAPNPSVSRERATNEVRYNLRDLLEVHAKYGQPERRRMAEEPRAGQQMTVRITVLVPPGGLPLEKDGASHRGAGTTWQPRGKRKDYELFDRDEALPTESSTKPRGGVYAAAAGRTNTTDIVQQREIVTHGWAGGGRGYFENATGHTESQFMLFLKRQGDAFLARICAIEIKSHYSACGDCTHTLMTLRHMLDEHRAPRNPSDPEGPKIQPALLTFAFDEPFQPAEDVNLPNRQVLQTRQHHLDELRKGHAWFVNGPALRAPQD</sequence>
<comment type="caution">
    <text evidence="3">The sequence shown here is derived from an EMBL/GenBank/DDBJ whole genome shotgun (WGS) entry which is preliminary data.</text>
</comment>
<dbReference type="EMBL" id="JAZDUE010000005">
    <property type="protein sequence ID" value="MEE4023006.1"/>
    <property type="molecule type" value="Genomic_DNA"/>
</dbReference>
<evidence type="ECO:0000313" key="3">
    <source>
        <dbReference type="EMBL" id="MEE4023006.1"/>
    </source>
</evidence>
<gene>
    <name evidence="3" type="ORF">V1Y59_07955</name>
</gene>
<evidence type="ECO:0000256" key="1">
    <source>
        <dbReference type="SAM" id="Coils"/>
    </source>
</evidence>
<protein>
    <submittedName>
        <fullName evidence="3">Uncharacterized protein</fullName>
    </submittedName>
</protein>